<keyword evidence="10" id="KW-1185">Reference proteome</keyword>
<keyword evidence="3" id="KW-1003">Cell membrane</keyword>
<feature type="transmembrane region" description="Helical" evidence="7">
    <location>
        <begin position="312"/>
        <end position="334"/>
    </location>
</feature>
<gene>
    <name evidence="9" type="ORF">DES45_101662</name>
</gene>
<keyword evidence="6 7" id="KW-0472">Membrane</keyword>
<dbReference type="Gene3D" id="1.20.1720.10">
    <property type="entry name" value="Multidrug resistance protein D"/>
    <property type="match status" value="1"/>
</dbReference>
<comment type="caution">
    <text evidence="9">The sequence shown here is derived from an EMBL/GenBank/DDBJ whole genome shotgun (WGS) entry which is preliminary data.</text>
</comment>
<dbReference type="OrthoDB" id="9812221at2"/>
<comment type="subcellular location">
    <subcellularLocation>
        <location evidence="1">Cell membrane</location>
        <topology evidence="1">Multi-pass membrane protein</topology>
    </subcellularLocation>
</comment>
<dbReference type="InterPro" id="IPR036259">
    <property type="entry name" value="MFS_trans_sf"/>
</dbReference>
<dbReference type="FunFam" id="1.20.1720.10:FF:000004">
    <property type="entry name" value="EmrB/QacA family drug resistance transporter"/>
    <property type="match status" value="1"/>
</dbReference>
<keyword evidence="4 7" id="KW-0812">Transmembrane</keyword>
<evidence type="ECO:0000256" key="2">
    <source>
        <dbReference type="ARBA" id="ARBA00022448"/>
    </source>
</evidence>
<feature type="transmembrane region" description="Helical" evidence="7">
    <location>
        <begin position="210"/>
        <end position="232"/>
    </location>
</feature>
<dbReference type="PANTHER" id="PTHR23501">
    <property type="entry name" value="MAJOR FACILITATOR SUPERFAMILY"/>
    <property type="match status" value="1"/>
</dbReference>
<evidence type="ECO:0000256" key="4">
    <source>
        <dbReference type="ARBA" id="ARBA00022692"/>
    </source>
</evidence>
<evidence type="ECO:0000256" key="7">
    <source>
        <dbReference type="SAM" id="Phobius"/>
    </source>
</evidence>
<dbReference type="Gene3D" id="1.20.1250.20">
    <property type="entry name" value="MFS general substrate transporter like domains"/>
    <property type="match status" value="1"/>
</dbReference>
<feature type="transmembrane region" description="Helical" evidence="7">
    <location>
        <begin position="278"/>
        <end position="300"/>
    </location>
</feature>
<evidence type="ECO:0000313" key="9">
    <source>
        <dbReference type="EMBL" id="RDI62392.1"/>
    </source>
</evidence>
<feature type="transmembrane region" description="Helical" evidence="7">
    <location>
        <begin position="238"/>
        <end position="257"/>
    </location>
</feature>
<dbReference type="GO" id="GO:0005886">
    <property type="term" value="C:plasma membrane"/>
    <property type="evidence" value="ECO:0007669"/>
    <property type="project" value="UniProtKB-SubCell"/>
</dbReference>
<feature type="transmembrane region" description="Helical" evidence="7">
    <location>
        <begin position="459"/>
        <end position="480"/>
    </location>
</feature>
<dbReference type="PANTHER" id="PTHR23501:SF197">
    <property type="entry name" value="COMD"/>
    <property type="match status" value="1"/>
</dbReference>
<organism evidence="9 10">
    <name type="scientific">Microvirga subterranea</name>
    <dbReference type="NCBI Taxonomy" id="186651"/>
    <lineage>
        <taxon>Bacteria</taxon>
        <taxon>Pseudomonadati</taxon>
        <taxon>Pseudomonadota</taxon>
        <taxon>Alphaproteobacteria</taxon>
        <taxon>Hyphomicrobiales</taxon>
        <taxon>Methylobacteriaceae</taxon>
        <taxon>Microvirga</taxon>
    </lineage>
</organism>
<evidence type="ECO:0000256" key="5">
    <source>
        <dbReference type="ARBA" id="ARBA00022989"/>
    </source>
</evidence>
<dbReference type="InterPro" id="IPR011701">
    <property type="entry name" value="MFS"/>
</dbReference>
<evidence type="ECO:0000256" key="1">
    <source>
        <dbReference type="ARBA" id="ARBA00004651"/>
    </source>
</evidence>
<evidence type="ECO:0000313" key="10">
    <source>
        <dbReference type="Proteomes" id="UP000254925"/>
    </source>
</evidence>
<dbReference type="GO" id="GO:0022857">
    <property type="term" value="F:transmembrane transporter activity"/>
    <property type="evidence" value="ECO:0007669"/>
    <property type="project" value="InterPro"/>
</dbReference>
<evidence type="ECO:0000256" key="3">
    <source>
        <dbReference type="ARBA" id="ARBA00022475"/>
    </source>
</evidence>
<proteinExistence type="predicted"/>
<name>A0A370HV52_9HYPH</name>
<evidence type="ECO:0000259" key="8">
    <source>
        <dbReference type="PROSITE" id="PS50850"/>
    </source>
</evidence>
<feature type="transmembrane region" description="Helical" evidence="7">
    <location>
        <begin position="148"/>
        <end position="170"/>
    </location>
</feature>
<feature type="transmembrane region" description="Helical" evidence="7">
    <location>
        <begin position="59"/>
        <end position="79"/>
    </location>
</feature>
<dbReference type="EMBL" id="QQBB01000001">
    <property type="protein sequence ID" value="RDI62392.1"/>
    <property type="molecule type" value="Genomic_DNA"/>
</dbReference>
<accession>A0A370HV52</accession>
<feature type="domain" description="Major facilitator superfamily (MFS) profile" evidence="8">
    <location>
        <begin position="25"/>
        <end position="484"/>
    </location>
</feature>
<keyword evidence="5 7" id="KW-1133">Transmembrane helix</keyword>
<dbReference type="Proteomes" id="UP000254925">
    <property type="component" value="Unassembled WGS sequence"/>
</dbReference>
<evidence type="ECO:0000256" key="6">
    <source>
        <dbReference type="ARBA" id="ARBA00023136"/>
    </source>
</evidence>
<feature type="transmembrane region" description="Helical" evidence="7">
    <location>
        <begin position="91"/>
        <end position="117"/>
    </location>
</feature>
<feature type="transmembrane region" description="Helical" evidence="7">
    <location>
        <begin position="375"/>
        <end position="395"/>
    </location>
</feature>
<feature type="transmembrane region" description="Helical" evidence="7">
    <location>
        <begin position="25"/>
        <end position="47"/>
    </location>
</feature>
<dbReference type="Pfam" id="PF07690">
    <property type="entry name" value="MFS_1"/>
    <property type="match status" value="1"/>
</dbReference>
<dbReference type="CDD" id="cd17502">
    <property type="entry name" value="MFS_Azr1_MDR_like"/>
    <property type="match status" value="1"/>
</dbReference>
<feature type="transmembrane region" description="Helical" evidence="7">
    <location>
        <begin position="123"/>
        <end position="141"/>
    </location>
</feature>
<feature type="transmembrane region" description="Helical" evidence="7">
    <location>
        <begin position="176"/>
        <end position="198"/>
    </location>
</feature>
<feature type="transmembrane region" description="Helical" evidence="7">
    <location>
        <begin position="346"/>
        <end position="369"/>
    </location>
</feature>
<dbReference type="RefSeq" id="WP_114768512.1">
    <property type="nucleotide sequence ID" value="NZ_QQBB01000001.1"/>
</dbReference>
<keyword evidence="2" id="KW-0813">Transport</keyword>
<feature type="transmembrane region" description="Helical" evidence="7">
    <location>
        <begin position="416"/>
        <end position="439"/>
    </location>
</feature>
<dbReference type="InterPro" id="IPR020846">
    <property type="entry name" value="MFS_dom"/>
</dbReference>
<sequence>MDQSTRETLRPGTGHMLSQAEIRRIIFGIMLSMLLAALDQTIIATALPTIGRELGDLEHLPWVVTVYLLTATAVTPLYGKFSDSHGRRVTMLIGIVVFIIGSVACALAPSMIVLILARGLQGLGGGGLIALAQTIVADLVPPKERGRYQVYFASVFMTSSLLGPVLGGFFAEHLHWSVIFWINLPLGLVALFIAFHGLKKLPQVHRPHRLDLLGALVMVTATVSLLLALSWGGLRHPWGSWQILGLFAGSAILWGLFALRMRMAPEPLIPPGVLHNPVVRMGTLAACFGMGTYIGLTIYLPVYFEAVRGLSASASGLALIPLMAGTVVGATLSGRMMAKVKHYKRLPVGGLLVAMAATGVLAAYGAAIPLLGVEAVLAVISIGLGTLLPVSTVAIQNAVKPHELGTATGAANFFRSLGGALIVAIFGAIVLTGTGLSGAASFESLAATAAQSGVNLSDVFSHVFMAAVIGFALAFLFLLAMEERPLRGSAVKAAESAVAD</sequence>
<dbReference type="PROSITE" id="PS50850">
    <property type="entry name" value="MFS"/>
    <property type="match status" value="1"/>
</dbReference>
<dbReference type="AlphaFoldDB" id="A0A370HV52"/>
<protein>
    <submittedName>
        <fullName evidence="9">EmrB/QacA subfamily drug resistance transporter</fullName>
    </submittedName>
</protein>
<dbReference type="SUPFAM" id="SSF103473">
    <property type="entry name" value="MFS general substrate transporter"/>
    <property type="match status" value="1"/>
</dbReference>
<reference evidence="9 10" key="1">
    <citation type="submission" date="2018-07" db="EMBL/GenBank/DDBJ databases">
        <title>Genomic Encyclopedia of Type Strains, Phase IV (KMG-IV): sequencing the most valuable type-strain genomes for metagenomic binning, comparative biology and taxonomic classification.</title>
        <authorList>
            <person name="Goeker M."/>
        </authorList>
    </citation>
    <scope>NUCLEOTIDE SEQUENCE [LARGE SCALE GENOMIC DNA]</scope>
    <source>
        <strain evidence="9 10">DSM 14364</strain>
    </source>
</reference>